<dbReference type="InterPro" id="IPR015946">
    <property type="entry name" value="KH_dom-like_a/b"/>
</dbReference>
<organism evidence="13 14">
    <name type="scientific">Aestuariispira insulae</name>
    <dbReference type="NCBI Taxonomy" id="1461337"/>
    <lineage>
        <taxon>Bacteria</taxon>
        <taxon>Pseudomonadati</taxon>
        <taxon>Pseudomonadota</taxon>
        <taxon>Alphaproteobacteria</taxon>
        <taxon>Rhodospirillales</taxon>
        <taxon>Kiloniellaceae</taxon>
        <taxon>Aestuariispira</taxon>
    </lineage>
</organism>
<dbReference type="InterPro" id="IPR005225">
    <property type="entry name" value="Small_GTP-bd"/>
</dbReference>
<dbReference type="EMBL" id="QRDW01000001">
    <property type="protein sequence ID" value="RED53573.1"/>
    <property type="molecule type" value="Genomic_DNA"/>
</dbReference>
<dbReference type="InterPro" id="IPR031166">
    <property type="entry name" value="G_ENGA"/>
</dbReference>
<dbReference type="FunFam" id="3.40.50.300:FF:000040">
    <property type="entry name" value="GTPase Der"/>
    <property type="match status" value="1"/>
</dbReference>
<dbReference type="FunFam" id="3.40.50.300:FF:000057">
    <property type="entry name" value="GTPase Der"/>
    <property type="match status" value="1"/>
</dbReference>
<feature type="binding site" evidence="8">
    <location>
        <begin position="9"/>
        <end position="16"/>
    </location>
    <ligand>
        <name>GTP</name>
        <dbReference type="ChEBI" id="CHEBI:37565"/>
        <label>1</label>
    </ligand>
</feature>
<dbReference type="NCBIfam" id="TIGR00231">
    <property type="entry name" value="small_GTP"/>
    <property type="match status" value="2"/>
</dbReference>
<dbReference type="Proteomes" id="UP000256845">
    <property type="component" value="Unassembled WGS sequence"/>
</dbReference>
<feature type="compositionally biased region" description="Acidic residues" evidence="11">
    <location>
        <begin position="187"/>
        <end position="202"/>
    </location>
</feature>
<evidence type="ECO:0000256" key="9">
    <source>
        <dbReference type="PROSITE-ProRule" id="PRU01049"/>
    </source>
</evidence>
<feature type="region of interest" description="Disordered" evidence="11">
    <location>
        <begin position="167"/>
        <end position="202"/>
    </location>
</feature>
<sequence length="475" mass="53070">MGFTLAVIGRPNVGKSTLFNRLVGKRLAIVDDQPGVTRDRREGDARLSDLRFRVIDTAGLEEAFDESMEGRMRRQTEMALEEADVAVLLIDARAGVMPLDAHFAKFLRKHSTPVILVANKCEGAAGQPGLMEAYSLGLGDPIPLSAEHGEGMLDLYQALLPYEEKAEADQQAAAFEDRKSDDKQTGDEIELEEGEEAVLEDDDPEKPIQLAIVGRPNVGKSTLVNRLVGEDRLLTGPEAGLTRDSIALEWEWRGRQIKLVDTAGLRRRGRITDKVEKLSSADTRRAIRFAQVVALVLDANDMLEKQDLTIARQVIDEGRALVIVANKWDIINDKGEALQKLSDRIQTSLPQVKGIPVVTISALKGRNLSRMLEAVLTVYGTWNRRIPTSRLNEWLAELTEAHPPPLAHGRRIKLRYMTQAKTRPPTFAVFASVPEDLPDSYTRYMVNRLREDFDMPGIPLRVMMRKRKNPFAPKS</sequence>
<feature type="compositionally biased region" description="Basic and acidic residues" evidence="11">
    <location>
        <begin position="175"/>
        <end position="186"/>
    </location>
</feature>
<comment type="caution">
    <text evidence="13">The sequence shown here is derived from an EMBL/GenBank/DDBJ whole genome shotgun (WGS) entry which is preliminary data.</text>
</comment>
<feature type="binding site" evidence="8">
    <location>
        <begin position="56"/>
        <end position="60"/>
    </location>
    <ligand>
        <name>GTP</name>
        <dbReference type="ChEBI" id="CHEBI:37565"/>
        <label>1</label>
    </ligand>
</feature>
<evidence type="ECO:0000256" key="1">
    <source>
        <dbReference type="ARBA" id="ARBA00008279"/>
    </source>
</evidence>
<proteinExistence type="inferred from homology"/>
<dbReference type="InterPro" id="IPR016484">
    <property type="entry name" value="GTPase_Der"/>
</dbReference>
<dbReference type="AlphaFoldDB" id="A0A3D9HVN6"/>
<dbReference type="PRINTS" id="PR00326">
    <property type="entry name" value="GTP1OBG"/>
</dbReference>
<dbReference type="OrthoDB" id="9805918at2"/>
<dbReference type="InterPro" id="IPR027417">
    <property type="entry name" value="P-loop_NTPase"/>
</dbReference>
<evidence type="ECO:0000256" key="8">
    <source>
        <dbReference type="HAMAP-Rule" id="MF_00195"/>
    </source>
</evidence>
<keyword evidence="4 10" id="KW-0677">Repeat</keyword>
<dbReference type="CDD" id="cd01895">
    <property type="entry name" value="EngA2"/>
    <property type="match status" value="1"/>
</dbReference>
<feature type="domain" description="EngA-type G" evidence="12">
    <location>
        <begin position="208"/>
        <end position="383"/>
    </location>
</feature>
<dbReference type="PANTHER" id="PTHR43834">
    <property type="entry name" value="GTPASE DER"/>
    <property type="match status" value="1"/>
</dbReference>
<evidence type="ECO:0000256" key="5">
    <source>
        <dbReference type="ARBA" id="ARBA00022741"/>
    </source>
</evidence>
<keyword evidence="5 8" id="KW-0547">Nucleotide-binding</keyword>
<dbReference type="Gene3D" id="3.40.50.300">
    <property type="entry name" value="P-loop containing nucleotide triphosphate hydrolases"/>
    <property type="match status" value="2"/>
</dbReference>
<dbReference type="InterPro" id="IPR006073">
    <property type="entry name" value="GTP-bd"/>
</dbReference>
<evidence type="ECO:0000313" key="14">
    <source>
        <dbReference type="Proteomes" id="UP000256845"/>
    </source>
</evidence>
<feature type="binding site" evidence="8">
    <location>
        <begin position="214"/>
        <end position="221"/>
    </location>
    <ligand>
        <name>GTP</name>
        <dbReference type="ChEBI" id="CHEBI:37565"/>
        <label>2</label>
    </ligand>
</feature>
<comment type="subunit">
    <text evidence="8">Associates with the 50S ribosomal subunit.</text>
</comment>
<evidence type="ECO:0000256" key="11">
    <source>
        <dbReference type="SAM" id="MobiDB-lite"/>
    </source>
</evidence>
<comment type="similarity">
    <text evidence="1 8 9 10">Belongs to the TRAFAC class TrmE-Era-EngA-EngB-Septin-like GTPase superfamily. EngA (Der) GTPase family.</text>
</comment>
<dbReference type="GO" id="GO:0042254">
    <property type="term" value="P:ribosome biogenesis"/>
    <property type="evidence" value="ECO:0007669"/>
    <property type="project" value="UniProtKB-KW"/>
</dbReference>
<evidence type="ECO:0000313" key="13">
    <source>
        <dbReference type="EMBL" id="RED53573.1"/>
    </source>
</evidence>
<dbReference type="NCBIfam" id="TIGR03594">
    <property type="entry name" value="GTPase_EngA"/>
    <property type="match status" value="1"/>
</dbReference>
<feature type="binding site" evidence="8">
    <location>
        <begin position="119"/>
        <end position="122"/>
    </location>
    <ligand>
        <name>GTP</name>
        <dbReference type="ChEBI" id="CHEBI:37565"/>
        <label>1</label>
    </ligand>
</feature>
<dbReference type="RefSeq" id="WP_115934699.1">
    <property type="nucleotide sequence ID" value="NZ_QRDW01000001.1"/>
</dbReference>
<dbReference type="FunFam" id="3.30.300.20:FF:000004">
    <property type="entry name" value="GTPase Der"/>
    <property type="match status" value="1"/>
</dbReference>
<feature type="binding site" evidence="8">
    <location>
        <begin position="261"/>
        <end position="265"/>
    </location>
    <ligand>
        <name>GTP</name>
        <dbReference type="ChEBI" id="CHEBI:37565"/>
        <label>2</label>
    </ligand>
</feature>
<dbReference type="PANTHER" id="PTHR43834:SF6">
    <property type="entry name" value="GTPASE DER"/>
    <property type="match status" value="1"/>
</dbReference>
<feature type="binding site" evidence="8">
    <location>
        <begin position="326"/>
        <end position="329"/>
    </location>
    <ligand>
        <name>GTP</name>
        <dbReference type="ChEBI" id="CHEBI:37565"/>
        <label>2</label>
    </ligand>
</feature>
<comment type="function">
    <text evidence="8 10">GTPase that plays an essential role in the late steps of ribosome biogenesis.</text>
</comment>
<evidence type="ECO:0000256" key="3">
    <source>
        <dbReference type="ARBA" id="ARBA00022517"/>
    </source>
</evidence>
<keyword evidence="3 8" id="KW-0690">Ribosome biogenesis</keyword>
<dbReference type="InterPro" id="IPR032859">
    <property type="entry name" value="KH_dom-like"/>
</dbReference>
<dbReference type="HAMAP" id="MF_00195">
    <property type="entry name" value="GTPase_Der"/>
    <property type="match status" value="1"/>
</dbReference>
<gene>
    <name evidence="8" type="primary">der</name>
    <name evidence="13" type="ORF">DFP90_101364</name>
</gene>
<dbReference type="Gene3D" id="3.30.300.20">
    <property type="match status" value="1"/>
</dbReference>
<dbReference type="Pfam" id="PF14714">
    <property type="entry name" value="KH_dom-like"/>
    <property type="match status" value="1"/>
</dbReference>
<protein>
    <recommendedName>
        <fullName evidence="2 8">GTPase Der</fullName>
    </recommendedName>
    <alternativeName>
        <fullName evidence="7 8">GTP-binding protein EngA</fullName>
    </alternativeName>
</protein>
<dbReference type="PROSITE" id="PS51712">
    <property type="entry name" value="G_ENGA"/>
    <property type="match status" value="2"/>
</dbReference>
<name>A0A3D9HVN6_9PROT</name>
<evidence type="ECO:0000256" key="6">
    <source>
        <dbReference type="ARBA" id="ARBA00023134"/>
    </source>
</evidence>
<dbReference type="CDD" id="cd01894">
    <property type="entry name" value="EngA1"/>
    <property type="match status" value="1"/>
</dbReference>
<evidence type="ECO:0000256" key="7">
    <source>
        <dbReference type="ARBA" id="ARBA00032345"/>
    </source>
</evidence>
<feature type="domain" description="EngA-type G" evidence="12">
    <location>
        <begin position="3"/>
        <end position="167"/>
    </location>
</feature>
<evidence type="ECO:0000259" key="12">
    <source>
        <dbReference type="PROSITE" id="PS51712"/>
    </source>
</evidence>
<evidence type="ECO:0000256" key="10">
    <source>
        <dbReference type="RuleBase" id="RU004481"/>
    </source>
</evidence>
<dbReference type="PIRSF" id="PIRSF006485">
    <property type="entry name" value="GTP-binding_EngA"/>
    <property type="match status" value="1"/>
</dbReference>
<keyword evidence="14" id="KW-1185">Reference proteome</keyword>
<keyword evidence="6 8" id="KW-0342">GTP-binding</keyword>
<dbReference type="SUPFAM" id="SSF52540">
    <property type="entry name" value="P-loop containing nucleoside triphosphate hydrolases"/>
    <property type="match status" value="2"/>
</dbReference>
<reference evidence="13 14" key="1">
    <citation type="submission" date="2018-07" db="EMBL/GenBank/DDBJ databases">
        <title>Genomic Encyclopedia of Type Strains, Phase III (KMG-III): the genomes of soil and plant-associated and newly described type strains.</title>
        <authorList>
            <person name="Whitman W."/>
        </authorList>
    </citation>
    <scope>NUCLEOTIDE SEQUENCE [LARGE SCALE GENOMIC DNA]</scope>
    <source>
        <strain evidence="13 14">CECT 8488</strain>
    </source>
</reference>
<dbReference type="GO" id="GO:0005525">
    <property type="term" value="F:GTP binding"/>
    <property type="evidence" value="ECO:0007669"/>
    <property type="project" value="UniProtKB-UniRule"/>
</dbReference>
<evidence type="ECO:0000256" key="4">
    <source>
        <dbReference type="ARBA" id="ARBA00022737"/>
    </source>
</evidence>
<evidence type="ECO:0000256" key="2">
    <source>
        <dbReference type="ARBA" id="ARBA00020953"/>
    </source>
</evidence>
<dbReference type="Pfam" id="PF01926">
    <property type="entry name" value="MMR_HSR1"/>
    <property type="match status" value="2"/>
</dbReference>
<accession>A0A3D9HVN6</accession>